<dbReference type="STRING" id="872965.SE16_00600"/>
<dbReference type="AlphaFoldDB" id="A0A0M8KAT1"/>
<evidence type="ECO:0000313" key="4">
    <source>
        <dbReference type="Proteomes" id="UP000037784"/>
    </source>
</evidence>
<comment type="caution">
    <text evidence="2">The sequence shown here is derived from an EMBL/GenBank/DDBJ whole genome shotgun (WGS) entry which is preliminary data.</text>
</comment>
<keyword evidence="4" id="KW-1185">Reference proteome</keyword>
<sequence length="269" mass="30486">MDLHHFSEHEQMEALLNQYIFYPEKTLWRTPADIGLPYETIWLRTEDGVRIHGWLIPHIDAPATILFFHGNAGTIADRLDNARLLYEAGWQIFLLDYRGFGRSEGTPSEQGTYRDARAVWEWARTELRGHLVLFGRSLGGAVAIWLAAQEDVTPTALIVENTFTRGRDIAKQVLPIPGVAHLLPDFYPSIDRIKRITCPKLIIHGEEDELIPVEHGRRLYEAAPPPKDLYLVPGGHHNDTWLVGGQAYLDRLSSFINSAIGEESSHEHA</sequence>
<reference evidence="3 5" key="2">
    <citation type="submission" date="2015-07" db="EMBL/GenBank/DDBJ databases">
        <title>Whole genome sequence of Ardenticatena maritima DSM 23922.</title>
        <authorList>
            <person name="Hemp J."/>
            <person name="Ward L.M."/>
            <person name="Pace L.A."/>
            <person name="Fischer W.W."/>
        </authorList>
    </citation>
    <scope>NUCLEOTIDE SEQUENCE [LARGE SCALE GENOMIC DNA]</scope>
    <source>
        <strain evidence="3 5">110S</strain>
    </source>
</reference>
<dbReference type="EMBL" id="BBZA01000194">
    <property type="protein sequence ID" value="GAP63806.1"/>
    <property type="molecule type" value="Genomic_DNA"/>
</dbReference>
<dbReference type="RefSeq" id="WP_054493596.1">
    <property type="nucleotide sequence ID" value="NZ_LGKN01000003.1"/>
</dbReference>
<evidence type="ECO:0000313" key="2">
    <source>
        <dbReference type="EMBL" id="GAP63806.1"/>
    </source>
</evidence>
<dbReference type="Proteomes" id="UP000050502">
    <property type="component" value="Unassembled WGS sequence"/>
</dbReference>
<name>A0A0M8KAT1_9CHLR</name>
<dbReference type="Proteomes" id="UP000037784">
    <property type="component" value="Unassembled WGS sequence"/>
</dbReference>
<evidence type="ECO:0000259" key="1">
    <source>
        <dbReference type="Pfam" id="PF12146"/>
    </source>
</evidence>
<dbReference type="InParanoid" id="A0A0M8KAT1"/>
<dbReference type="InterPro" id="IPR029058">
    <property type="entry name" value="AB_hydrolase_fold"/>
</dbReference>
<accession>A0A0M8KAT1</accession>
<dbReference type="PANTHER" id="PTHR12277:SF81">
    <property type="entry name" value="PROTEIN ABHD13"/>
    <property type="match status" value="1"/>
</dbReference>
<dbReference type="SUPFAM" id="SSF53474">
    <property type="entry name" value="alpha/beta-Hydrolases"/>
    <property type="match status" value="1"/>
</dbReference>
<dbReference type="PANTHER" id="PTHR12277">
    <property type="entry name" value="ALPHA/BETA HYDROLASE DOMAIN-CONTAINING PROTEIN"/>
    <property type="match status" value="1"/>
</dbReference>
<organism evidence="2 4">
    <name type="scientific">Ardenticatena maritima</name>
    <dbReference type="NCBI Taxonomy" id="872965"/>
    <lineage>
        <taxon>Bacteria</taxon>
        <taxon>Bacillati</taxon>
        <taxon>Chloroflexota</taxon>
        <taxon>Ardenticatenia</taxon>
        <taxon>Ardenticatenales</taxon>
        <taxon>Ardenticatenaceae</taxon>
        <taxon>Ardenticatena</taxon>
    </lineage>
</organism>
<dbReference type="EMBL" id="LGKN01000003">
    <property type="protein sequence ID" value="KPL89080.1"/>
    <property type="molecule type" value="Genomic_DNA"/>
</dbReference>
<dbReference type="Pfam" id="PF12146">
    <property type="entry name" value="Hydrolase_4"/>
    <property type="match status" value="1"/>
</dbReference>
<dbReference type="Gene3D" id="3.40.50.1820">
    <property type="entry name" value="alpha/beta hydrolase"/>
    <property type="match status" value="1"/>
</dbReference>
<gene>
    <name evidence="2" type="ORF">ARMA_2230</name>
    <name evidence="3" type="ORF">SE16_00600</name>
</gene>
<feature type="domain" description="Serine aminopeptidase S33" evidence="1">
    <location>
        <begin position="63"/>
        <end position="175"/>
    </location>
</feature>
<proteinExistence type="predicted"/>
<dbReference type="InterPro" id="IPR022742">
    <property type="entry name" value="Hydrolase_4"/>
</dbReference>
<evidence type="ECO:0000313" key="5">
    <source>
        <dbReference type="Proteomes" id="UP000050502"/>
    </source>
</evidence>
<reference evidence="4" key="3">
    <citation type="submission" date="2015-08" db="EMBL/GenBank/DDBJ databases">
        <title>Draft Genome Sequence of a Heterotrophic Facultative Anaerobic Bacterium Ardenticatena maritima Strain 110S.</title>
        <authorList>
            <person name="Kawaichi S."/>
            <person name="Yoshida T."/>
            <person name="Sako Y."/>
            <person name="Nakamura R."/>
        </authorList>
    </citation>
    <scope>NUCLEOTIDE SEQUENCE [LARGE SCALE GENOMIC DNA]</scope>
    <source>
        <strain evidence="4">110S</strain>
    </source>
</reference>
<protein>
    <recommendedName>
        <fullName evidence="1">Serine aminopeptidase S33 domain-containing protein</fullName>
    </recommendedName>
</protein>
<reference evidence="2 4" key="1">
    <citation type="journal article" date="2015" name="Genome Announc.">
        <title>Draft Genome Sequence of a Heterotrophic Facultative Anaerobic Thermophilic Bacterium, Ardenticatena maritima Strain 110ST.</title>
        <authorList>
            <person name="Kawaichi S."/>
            <person name="Yoshida T."/>
            <person name="Sako Y."/>
            <person name="Nakamura R."/>
        </authorList>
    </citation>
    <scope>NUCLEOTIDE SEQUENCE [LARGE SCALE GENOMIC DNA]</scope>
    <source>
        <strain evidence="2 4">110S</strain>
    </source>
</reference>
<evidence type="ECO:0000313" key="3">
    <source>
        <dbReference type="EMBL" id="KPL89080.1"/>
    </source>
</evidence>